<organism evidence="2 3">
    <name type="scientific">Pristionchus mayeri</name>
    <dbReference type="NCBI Taxonomy" id="1317129"/>
    <lineage>
        <taxon>Eukaryota</taxon>
        <taxon>Metazoa</taxon>
        <taxon>Ecdysozoa</taxon>
        <taxon>Nematoda</taxon>
        <taxon>Chromadorea</taxon>
        <taxon>Rhabditida</taxon>
        <taxon>Rhabditina</taxon>
        <taxon>Diplogasteromorpha</taxon>
        <taxon>Diplogasteroidea</taxon>
        <taxon>Neodiplogasteridae</taxon>
        <taxon>Pristionchus</taxon>
    </lineage>
</organism>
<gene>
    <name evidence="2" type="ORF">PMAYCL1PPCAC_02051</name>
</gene>
<reference evidence="3" key="1">
    <citation type="submission" date="2022-10" db="EMBL/GenBank/DDBJ databases">
        <title>Genome assembly of Pristionchus species.</title>
        <authorList>
            <person name="Yoshida K."/>
            <person name="Sommer R.J."/>
        </authorList>
    </citation>
    <scope>NUCLEOTIDE SEQUENCE [LARGE SCALE GENOMIC DNA]</scope>
    <source>
        <strain evidence="3">RS5460</strain>
    </source>
</reference>
<keyword evidence="1" id="KW-1133">Transmembrane helix</keyword>
<name>A0AAN4Z3E8_9BILA</name>
<comment type="caution">
    <text evidence="2">The sequence shown here is derived from an EMBL/GenBank/DDBJ whole genome shotgun (WGS) entry which is preliminary data.</text>
</comment>
<sequence length="104" mass="11949">HSAQLCLYRFHRLLLQSHSDDSSHPCGFSSSLHLPWTVHTDHGVCLSFGWVIPIVFSYPVPSQAYTVMLHTFAHSLYLIIVSFSYRLYVLKRPGDSQSPSRFRL</sequence>
<keyword evidence="1" id="KW-0812">Transmembrane</keyword>
<dbReference type="AlphaFoldDB" id="A0AAN4Z3E8"/>
<feature type="non-terminal residue" evidence="2">
    <location>
        <position position="104"/>
    </location>
</feature>
<keyword evidence="1" id="KW-0472">Membrane</keyword>
<proteinExistence type="predicted"/>
<evidence type="ECO:0008006" key="4">
    <source>
        <dbReference type="Google" id="ProtNLM"/>
    </source>
</evidence>
<evidence type="ECO:0000313" key="3">
    <source>
        <dbReference type="Proteomes" id="UP001328107"/>
    </source>
</evidence>
<dbReference type="EMBL" id="BTRK01000001">
    <property type="protein sequence ID" value="GMR31856.1"/>
    <property type="molecule type" value="Genomic_DNA"/>
</dbReference>
<feature type="transmembrane region" description="Helical" evidence="1">
    <location>
        <begin position="67"/>
        <end position="88"/>
    </location>
</feature>
<feature type="non-terminal residue" evidence="2">
    <location>
        <position position="1"/>
    </location>
</feature>
<protein>
    <recommendedName>
        <fullName evidence="4">G protein-coupled receptor</fullName>
    </recommendedName>
</protein>
<accession>A0AAN4Z3E8</accession>
<evidence type="ECO:0000313" key="2">
    <source>
        <dbReference type="EMBL" id="GMR31856.1"/>
    </source>
</evidence>
<evidence type="ECO:0000256" key="1">
    <source>
        <dbReference type="SAM" id="Phobius"/>
    </source>
</evidence>
<dbReference type="Proteomes" id="UP001328107">
    <property type="component" value="Unassembled WGS sequence"/>
</dbReference>
<keyword evidence="3" id="KW-1185">Reference proteome</keyword>